<sequence>MGSDMKEFTAEELAKYNGRDGNRAYVAYNGKVYDVTDSFLWEDGDHQGMHEAGMNFDDELDLEAPHEADVMDDFPVVGTFRENSD</sequence>
<protein>
    <submittedName>
        <fullName evidence="2">Cytochrome b5</fullName>
    </submittedName>
</protein>
<gene>
    <name evidence="2" type="ordered locus">Mzhil_0073</name>
</gene>
<dbReference type="SUPFAM" id="SSF55856">
    <property type="entry name" value="Cytochrome b5-like heme/steroid binding domain"/>
    <property type="match status" value="1"/>
</dbReference>
<dbReference type="RefSeq" id="WP_013897393.1">
    <property type="nucleotide sequence ID" value="NC_015676.1"/>
</dbReference>
<evidence type="ECO:0000313" key="2">
    <source>
        <dbReference type="EMBL" id="AEH59954.1"/>
    </source>
</evidence>
<dbReference type="KEGG" id="mzh:Mzhil_0073"/>
<dbReference type="EMBL" id="CP002101">
    <property type="protein sequence ID" value="AEH59954.1"/>
    <property type="molecule type" value="Genomic_DNA"/>
</dbReference>
<dbReference type="InterPro" id="IPR001199">
    <property type="entry name" value="Cyt_B5-like_heme/steroid-bd"/>
</dbReference>
<dbReference type="STRING" id="679901.Mzhil_0073"/>
<name>F7XMT7_METZD</name>
<feature type="domain" description="Cytochrome b5 heme-binding" evidence="1">
    <location>
        <begin position="8"/>
        <end position="81"/>
    </location>
</feature>
<dbReference type="Proteomes" id="UP000006622">
    <property type="component" value="Chromosome"/>
</dbReference>
<proteinExistence type="predicted"/>
<evidence type="ECO:0000313" key="3">
    <source>
        <dbReference type="Proteomes" id="UP000006622"/>
    </source>
</evidence>
<dbReference type="Gene3D" id="3.10.120.10">
    <property type="entry name" value="Cytochrome b5-like heme/steroid binding domain"/>
    <property type="match status" value="1"/>
</dbReference>
<organism evidence="2 3">
    <name type="scientific">Methanosalsum zhilinae (strain DSM 4017 / NBRC 107636 / OCM 62 / WeN5)</name>
    <name type="common">Methanohalophilus zhilinae</name>
    <dbReference type="NCBI Taxonomy" id="679901"/>
    <lineage>
        <taxon>Archaea</taxon>
        <taxon>Methanobacteriati</taxon>
        <taxon>Methanobacteriota</taxon>
        <taxon>Stenosarchaea group</taxon>
        <taxon>Methanomicrobia</taxon>
        <taxon>Methanosarcinales</taxon>
        <taxon>Methanosarcinaceae</taxon>
        <taxon>Methanosalsum</taxon>
    </lineage>
</organism>
<keyword evidence="3" id="KW-1185">Reference proteome</keyword>
<dbReference type="GeneID" id="10821665"/>
<dbReference type="SMART" id="SM01117">
    <property type="entry name" value="Cyt-b5"/>
    <property type="match status" value="1"/>
</dbReference>
<dbReference type="HOGENOM" id="CLU_178322_0_0_2"/>
<evidence type="ECO:0000259" key="1">
    <source>
        <dbReference type="SMART" id="SM01117"/>
    </source>
</evidence>
<dbReference type="Pfam" id="PF00173">
    <property type="entry name" value="Cyt-b5"/>
    <property type="match status" value="1"/>
</dbReference>
<accession>F7XMT7</accession>
<dbReference type="InterPro" id="IPR036400">
    <property type="entry name" value="Cyt_B5-like_heme/steroid_sf"/>
</dbReference>
<dbReference type="AlphaFoldDB" id="F7XMT7"/>
<reference evidence="2" key="1">
    <citation type="submission" date="2010-07" db="EMBL/GenBank/DDBJ databases">
        <title>The complete genome of Methanosalsum zhilinae DSM 4017.</title>
        <authorList>
            <consortium name="US DOE Joint Genome Institute (JGI-PGF)"/>
            <person name="Lucas S."/>
            <person name="Copeland A."/>
            <person name="Lapidus A."/>
            <person name="Glavina del Rio T."/>
            <person name="Dalin E."/>
            <person name="Tice H."/>
            <person name="Bruce D."/>
            <person name="Goodwin L."/>
            <person name="Pitluck S."/>
            <person name="Kyrpides N."/>
            <person name="Mavromatis K."/>
            <person name="Ovchinnikova G."/>
            <person name="Daligault H."/>
            <person name="Detter J.C."/>
            <person name="Han C."/>
            <person name="Tapia R."/>
            <person name="Larimer F."/>
            <person name="Land M."/>
            <person name="Hauser L."/>
            <person name="Markowitz V."/>
            <person name="Cheng J.-F."/>
            <person name="Hugenholtz P."/>
            <person name="Woyke T."/>
            <person name="Wu D."/>
            <person name="Spring S."/>
            <person name="Schueler E."/>
            <person name="Brambilla E."/>
            <person name="Klenk H.-P."/>
            <person name="Eisen J.A."/>
        </authorList>
    </citation>
    <scope>NUCLEOTIDE SEQUENCE</scope>
    <source>
        <strain evidence="2">DSM 4017</strain>
    </source>
</reference>